<gene>
    <name evidence="1" type="ORF">FJQ98_16130</name>
</gene>
<sequence>MKINKDRESLETEVKSLISLFATTVDKKEFDLIVEHLNSKHGIKKSNVYMLLNNSNNVSKLTLEELALFGKQLTVKLGIDNIEWMNTWFTEREIKEFERFQFVDMQSIDDLDFPITLSNVTYLGNGYYNLTITRQLLGRLYKYGKLNYNPNVQRGMRKVYRYGKEMEEPIVFKSKVTEMSKLTLEDKLEPSTITLNAAQMSSDEGEELIYDEKSHKLTINSGTILDIVDGMHRTLATYSAYSKDKDINGSYPITISNKSDEEIQRYQVNMDKQTPLTRSKIVEYSGGHVSNVINILKSKGELKDRISSVGDSKATLRGSDIIPYKMLHAAISNVYNIDSVLQSRKVADEINEYLVYLFGYFGKHERDEYKVLFDADLFEAHLTLASKMKENKIPYDKLSEIIKIEAFNIENKFWKDTNVINNEGKVVNKKMRRKISDFFEGMLEEAEL</sequence>
<name>A0ABX7ARB0_9BACI</name>
<proteinExistence type="predicted"/>
<protein>
    <submittedName>
        <fullName evidence="1">Uncharacterized protein</fullName>
    </submittedName>
</protein>
<accession>A0ABX7ARB0</accession>
<keyword evidence="2" id="KW-1185">Reference proteome</keyword>
<dbReference type="Proteomes" id="UP000596049">
    <property type="component" value="Chromosome"/>
</dbReference>
<dbReference type="EMBL" id="CP067341">
    <property type="protein sequence ID" value="QQP10774.1"/>
    <property type="molecule type" value="Genomic_DNA"/>
</dbReference>
<reference evidence="1 2" key="1">
    <citation type="submission" date="2020-01" db="EMBL/GenBank/DDBJ databases">
        <authorList>
            <person name="Liu G."/>
            <person name="Liu B."/>
        </authorList>
    </citation>
    <scope>NUCLEOTIDE SEQUENCE [LARGE SCALE GENOMIC DNA]</scope>
    <source>
        <strain evidence="1 2">FJAT-51161</strain>
    </source>
</reference>
<organism evidence="1 2">
    <name type="scientific">Lysinibacillus agricola</name>
    <dbReference type="NCBI Taxonomy" id="2590012"/>
    <lineage>
        <taxon>Bacteria</taxon>
        <taxon>Bacillati</taxon>
        <taxon>Bacillota</taxon>
        <taxon>Bacilli</taxon>
        <taxon>Bacillales</taxon>
        <taxon>Bacillaceae</taxon>
        <taxon>Lysinibacillus</taxon>
    </lineage>
</organism>
<evidence type="ECO:0000313" key="2">
    <source>
        <dbReference type="Proteomes" id="UP000596049"/>
    </source>
</evidence>
<dbReference type="RefSeq" id="WP_053595753.1">
    <property type="nucleotide sequence ID" value="NZ_CP067341.1"/>
</dbReference>
<evidence type="ECO:0000313" key="1">
    <source>
        <dbReference type="EMBL" id="QQP10774.1"/>
    </source>
</evidence>